<organism evidence="3 4">
    <name type="scientific">Aulographum hederae CBS 113979</name>
    <dbReference type="NCBI Taxonomy" id="1176131"/>
    <lineage>
        <taxon>Eukaryota</taxon>
        <taxon>Fungi</taxon>
        <taxon>Dikarya</taxon>
        <taxon>Ascomycota</taxon>
        <taxon>Pezizomycotina</taxon>
        <taxon>Dothideomycetes</taxon>
        <taxon>Pleosporomycetidae</taxon>
        <taxon>Aulographales</taxon>
        <taxon>Aulographaceae</taxon>
    </lineage>
</organism>
<dbReference type="SUPFAM" id="SSF56784">
    <property type="entry name" value="HAD-like"/>
    <property type="match status" value="1"/>
</dbReference>
<reference evidence="3" key="1">
    <citation type="journal article" date="2020" name="Stud. Mycol.">
        <title>101 Dothideomycetes genomes: a test case for predicting lifestyles and emergence of pathogens.</title>
        <authorList>
            <person name="Haridas S."/>
            <person name="Albert R."/>
            <person name="Binder M."/>
            <person name="Bloem J."/>
            <person name="Labutti K."/>
            <person name="Salamov A."/>
            <person name="Andreopoulos B."/>
            <person name="Baker S."/>
            <person name="Barry K."/>
            <person name="Bills G."/>
            <person name="Bluhm B."/>
            <person name="Cannon C."/>
            <person name="Castanera R."/>
            <person name="Culley D."/>
            <person name="Daum C."/>
            <person name="Ezra D."/>
            <person name="Gonzalez J."/>
            <person name="Henrissat B."/>
            <person name="Kuo A."/>
            <person name="Liang C."/>
            <person name="Lipzen A."/>
            <person name="Lutzoni F."/>
            <person name="Magnuson J."/>
            <person name="Mondo S."/>
            <person name="Nolan M."/>
            <person name="Ohm R."/>
            <person name="Pangilinan J."/>
            <person name="Park H.-J."/>
            <person name="Ramirez L."/>
            <person name="Alfaro M."/>
            <person name="Sun H."/>
            <person name="Tritt A."/>
            <person name="Yoshinaga Y."/>
            <person name="Zwiers L.-H."/>
            <person name="Turgeon B."/>
            <person name="Goodwin S."/>
            <person name="Spatafora J."/>
            <person name="Crous P."/>
            <person name="Grigoriev I."/>
        </authorList>
    </citation>
    <scope>NUCLEOTIDE SEQUENCE</scope>
    <source>
        <strain evidence="3">CBS 113979</strain>
    </source>
</reference>
<dbReference type="InterPro" id="IPR036412">
    <property type="entry name" value="HAD-like_sf"/>
</dbReference>
<comment type="similarity">
    <text evidence="1">Belongs to the HAD-like hydrolase superfamily. S-2-haloalkanoic acid dehalogenase family.</text>
</comment>
<evidence type="ECO:0000256" key="1">
    <source>
        <dbReference type="ARBA" id="ARBA00008106"/>
    </source>
</evidence>
<dbReference type="PRINTS" id="PR00413">
    <property type="entry name" value="HADHALOGNASE"/>
</dbReference>
<dbReference type="AlphaFoldDB" id="A0A6G1HHH1"/>
<dbReference type="NCBIfam" id="TIGR01493">
    <property type="entry name" value="HAD-SF-IA-v2"/>
    <property type="match status" value="1"/>
</dbReference>
<name>A0A6G1HHH1_9PEZI</name>
<dbReference type="InterPro" id="IPR006439">
    <property type="entry name" value="HAD-SF_hydro_IA"/>
</dbReference>
<dbReference type="Pfam" id="PF00702">
    <property type="entry name" value="Hydrolase"/>
    <property type="match status" value="1"/>
</dbReference>
<dbReference type="InterPro" id="IPR023214">
    <property type="entry name" value="HAD_sf"/>
</dbReference>
<keyword evidence="4" id="KW-1185">Reference proteome</keyword>
<dbReference type="NCBIfam" id="TIGR01509">
    <property type="entry name" value="HAD-SF-IA-v3"/>
    <property type="match status" value="1"/>
</dbReference>
<accession>A0A6G1HHH1</accession>
<dbReference type="NCBIfam" id="TIGR01549">
    <property type="entry name" value="HAD-SF-IA-v1"/>
    <property type="match status" value="1"/>
</dbReference>
<dbReference type="EMBL" id="ML977137">
    <property type="protein sequence ID" value="KAF1992517.1"/>
    <property type="molecule type" value="Genomic_DNA"/>
</dbReference>
<dbReference type="InterPro" id="IPR051540">
    <property type="entry name" value="S-2-haloacid_dehalogenase"/>
</dbReference>
<dbReference type="PANTHER" id="PTHR43316:SF3">
    <property type="entry name" value="HALOACID DEHALOGENASE, TYPE II (AFU_ORTHOLOGUE AFUA_2G07750)-RELATED"/>
    <property type="match status" value="1"/>
</dbReference>
<dbReference type="SFLD" id="SFLDG01129">
    <property type="entry name" value="C1.5:_HAD__Beta-PGM__Phosphata"/>
    <property type="match status" value="1"/>
</dbReference>
<dbReference type="Proteomes" id="UP000800041">
    <property type="component" value="Unassembled WGS sequence"/>
</dbReference>
<dbReference type="SFLD" id="SFLDS00003">
    <property type="entry name" value="Haloacid_Dehalogenase"/>
    <property type="match status" value="1"/>
</dbReference>
<dbReference type="InterPro" id="IPR023198">
    <property type="entry name" value="PGP-like_dom2"/>
</dbReference>
<dbReference type="InterPro" id="IPR006328">
    <property type="entry name" value="2-HAD"/>
</dbReference>
<dbReference type="GO" id="GO:0016791">
    <property type="term" value="F:phosphatase activity"/>
    <property type="evidence" value="ECO:0007669"/>
    <property type="project" value="UniProtKB-ARBA"/>
</dbReference>
<dbReference type="NCBIfam" id="TIGR01428">
    <property type="entry name" value="HAD_type_II"/>
    <property type="match status" value="1"/>
</dbReference>
<dbReference type="OrthoDB" id="2363873at2759"/>
<gene>
    <name evidence="3" type="ORF">K402DRAFT_388168</name>
</gene>
<evidence type="ECO:0000313" key="3">
    <source>
        <dbReference type="EMBL" id="KAF1992517.1"/>
    </source>
</evidence>
<dbReference type="GO" id="GO:0019120">
    <property type="term" value="F:hydrolase activity, acting on acid halide bonds, in C-halide compounds"/>
    <property type="evidence" value="ECO:0007669"/>
    <property type="project" value="InterPro"/>
</dbReference>
<proteinExistence type="inferred from homology"/>
<dbReference type="PANTHER" id="PTHR43316">
    <property type="entry name" value="HYDROLASE, HALOACID DELAHOGENASE-RELATED"/>
    <property type="match status" value="1"/>
</dbReference>
<dbReference type="Gene3D" id="3.40.50.1000">
    <property type="entry name" value="HAD superfamily/HAD-like"/>
    <property type="match status" value="1"/>
</dbReference>
<dbReference type="Gene3D" id="1.10.150.240">
    <property type="entry name" value="Putative phosphatase, domain 2"/>
    <property type="match status" value="1"/>
</dbReference>
<protein>
    <submittedName>
        <fullName evidence="3">Haloacid dehalogenase</fullName>
    </submittedName>
</protein>
<sequence length="243" mass="27506">MSRPRPKAIFFDLMGTCLDWHSSILPALPGTSPEPSHQDISQFALDWRQGFFDELHARFLRGDAQEDIDVTHRRVLDSLLEARNVDWTEEERVRAVGSWHCMKAWPDVPDALEKLRRQSEIFVLANGTTRLQLDLVKSSGLHFHMLFSSQLLGLTKPDPAMYKKAVSLVGVEPEECFMVAAHAYDLRAAKAIGMRTAYIQRWTEDPQEDMAKVQSENDLFFDGRCGTAAGGMYQLADQLAKVP</sequence>
<evidence type="ECO:0000256" key="2">
    <source>
        <dbReference type="ARBA" id="ARBA00022801"/>
    </source>
</evidence>
<keyword evidence="2" id="KW-0378">Hydrolase</keyword>
<evidence type="ECO:0000313" key="4">
    <source>
        <dbReference type="Proteomes" id="UP000800041"/>
    </source>
</evidence>